<name>A0A2T5C0I0_9BACT</name>
<sequence>MAYNRKNILLRILDIQKIYKDNSKHHKGGCTDRYIYRELVFPVYRISERTFYEYLGTNAKKEYNDLLDNEKKQLTLFNE</sequence>
<dbReference type="Proteomes" id="UP000243525">
    <property type="component" value="Unassembled WGS sequence"/>
</dbReference>
<organism evidence="1 2">
    <name type="scientific">Mangrovibacterium marinum</name>
    <dbReference type="NCBI Taxonomy" id="1639118"/>
    <lineage>
        <taxon>Bacteria</taxon>
        <taxon>Pseudomonadati</taxon>
        <taxon>Bacteroidota</taxon>
        <taxon>Bacteroidia</taxon>
        <taxon>Marinilabiliales</taxon>
        <taxon>Prolixibacteraceae</taxon>
        <taxon>Mangrovibacterium</taxon>
    </lineage>
</organism>
<reference evidence="1 2" key="1">
    <citation type="submission" date="2018-04" db="EMBL/GenBank/DDBJ databases">
        <title>Genomic Encyclopedia of Archaeal and Bacterial Type Strains, Phase II (KMG-II): from individual species to whole genera.</title>
        <authorList>
            <person name="Goeker M."/>
        </authorList>
    </citation>
    <scope>NUCLEOTIDE SEQUENCE [LARGE SCALE GENOMIC DNA]</scope>
    <source>
        <strain evidence="1 2">DSM 28823</strain>
    </source>
</reference>
<dbReference type="OrthoDB" id="1274971at2"/>
<protein>
    <submittedName>
        <fullName evidence="1">Uncharacterized protein</fullName>
    </submittedName>
</protein>
<comment type="caution">
    <text evidence="1">The sequence shown here is derived from an EMBL/GenBank/DDBJ whole genome shotgun (WGS) entry which is preliminary data.</text>
</comment>
<dbReference type="AlphaFoldDB" id="A0A2T5C0I0"/>
<dbReference type="EMBL" id="QAAD01000011">
    <property type="protein sequence ID" value="PTN08058.1"/>
    <property type="molecule type" value="Genomic_DNA"/>
</dbReference>
<evidence type="ECO:0000313" key="1">
    <source>
        <dbReference type="EMBL" id="PTN08058.1"/>
    </source>
</evidence>
<proteinExistence type="predicted"/>
<accession>A0A2T5C0I0</accession>
<gene>
    <name evidence="1" type="ORF">C8N47_11198</name>
</gene>
<dbReference type="RefSeq" id="WP_107822787.1">
    <property type="nucleotide sequence ID" value="NZ_QAAD01000011.1"/>
</dbReference>
<keyword evidence="2" id="KW-1185">Reference proteome</keyword>
<evidence type="ECO:0000313" key="2">
    <source>
        <dbReference type="Proteomes" id="UP000243525"/>
    </source>
</evidence>